<dbReference type="PROSITE" id="PS50835">
    <property type="entry name" value="IG_LIKE"/>
    <property type="match status" value="4"/>
</dbReference>
<dbReference type="CTD" id="569386"/>
<keyword evidence="13" id="KW-1015">Disulfide bond</keyword>
<dbReference type="InterPro" id="IPR013783">
    <property type="entry name" value="Ig-like_fold"/>
</dbReference>
<evidence type="ECO:0000256" key="1">
    <source>
        <dbReference type="ARBA" id="ARBA00004251"/>
    </source>
</evidence>
<feature type="compositionally biased region" description="Polar residues" evidence="17">
    <location>
        <begin position="815"/>
        <end position="824"/>
    </location>
</feature>
<evidence type="ECO:0000256" key="17">
    <source>
        <dbReference type="SAM" id="MobiDB-lite"/>
    </source>
</evidence>
<evidence type="ECO:0000256" key="6">
    <source>
        <dbReference type="ARBA" id="ARBA00022692"/>
    </source>
</evidence>
<keyword evidence="6 18" id="KW-0812">Transmembrane</keyword>
<evidence type="ECO:0000256" key="15">
    <source>
        <dbReference type="ARBA" id="ARBA00023319"/>
    </source>
</evidence>
<keyword evidence="9" id="KW-0130">Cell adhesion</keyword>
<dbReference type="Ensembl" id="ENSGWIT00000026534.1">
    <property type="protein sequence ID" value="ENSGWIP00000024248.1"/>
    <property type="gene ID" value="ENSGWIG00000012878.1"/>
</dbReference>
<dbReference type="PANTHER" id="PTHR11481">
    <property type="entry name" value="IMMUNOGLOBULIN FC RECEPTOR"/>
    <property type="match status" value="1"/>
</dbReference>
<dbReference type="AlphaFoldDB" id="A0A8C5G9K6"/>
<dbReference type="GO" id="GO:0098742">
    <property type="term" value="P:cell-cell adhesion via plasma-membrane adhesion molecules"/>
    <property type="evidence" value="ECO:0007669"/>
    <property type="project" value="TreeGrafter"/>
</dbReference>
<comment type="subcellular location">
    <subcellularLocation>
        <location evidence="2">Cell junction</location>
    </subcellularLocation>
    <subcellularLocation>
        <location evidence="1">Cell membrane</location>
        <topology evidence="1">Single-pass type I membrane protein</topology>
    </subcellularLocation>
    <subcellularLocation>
        <location evidence="3">Membrane raft</location>
    </subcellularLocation>
</comment>
<dbReference type="GO" id="GO:0004888">
    <property type="term" value="F:transmembrane signaling receptor activity"/>
    <property type="evidence" value="ECO:0007669"/>
    <property type="project" value="TreeGrafter"/>
</dbReference>
<evidence type="ECO:0000313" key="20">
    <source>
        <dbReference type="Ensembl" id="ENSGWIP00000024248.1"/>
    </source>
</evidence>
<feature type="domain" description="Ig-like" evidence="19">
    <location>
        <begin position="38"/>
        <end position="149"/>
    </location>
</feature>
<dbReference type="InterPro" id="IPR040878">
    <property type="entry name" value="IL-40-like_Ig"/>
</dbReference>
<keyword evidence="14" id="KW-0325">Glycoprotein</keyword>
<evidence type="ECO:0000256" key="18">
    <source>
        <dbReference type="SAM" id="Phobius"/>
    </source>
</evidence>
<dbReference type="InterPro" id="IPR036179">
    <property type="entry name" value="Ig-like_dom_sf"/>
</dbReference>
<dbReference type="OrthoDB" id="9950534at2759"/>
<dbReference type="GO" id="GO:0009897">
    <property type="term" value="C:external side of plasma membrane"/>
    <property type="evidence" value="ECO:0007669"/>
    <property type="project" value="TreeGrafter"/>
</dbReference>
<proteinExistence type="predicted"/>
<dbReference type="PANTHER" id="PTHR11481:SF5">
    <property type="entry name" value="PLATELET ENDOTHELIAL CELL ADHESION MOLECULE"/>
    <property type="match status" value="1"/>
</dbReference>
<evidence type="ECO:0000256" key="2">
    <source>
        <dbReference type="ARBA" id="ARBA00004282"/>
    </source>
</evidence>
<evidence type="ECO:0000256" key="4">
    <source>
        <dbReference type="ARBA" id="ARBA00022475"/>
    </source>
</evidence>
<dbReference type="Pfam" id="PF13927">
    <property type="entry name" value="Ig_3"/>
    <property type="match status" value="1"/>
</dbReference>
<organism evidence="20 21">
    <name type="scientific">Gouania willdenowi</name>
    <name type="common">Blunt-snouted clingfish</name>
    <name type="synonym">Lepadogaster willdenowi</name>
    <dbReference type="NCBI Taxonomy" id="441366"/>
    <lineage>
        <taxon>Eukaryota</taxon>
        <taxon>Metazoa</taxon>
        <taxon>Chordata</taxon>
        <taxon>Craniata</taxon>
        <taxon>Vertebrata</taxon>
        <taxon>Euteleostomi</taxon>
        <taxon>Actinopterygii</taxon>
        <taxon>Neopterygii</taxon>
        <taxon>Teleostei</taxon>
        <taxon>Neoteleostei</taxon>
        <taxon>Acanthomorphata</taxon>
        <taxon>Ovalentaria</taxon>
        <taxon>Blenniimorphae</taxon>
        <taxon>Blenniiformes</taxon>
        <taxon>Gobiesocoidei</taxon>
        <taxon>Gobiesocidae</taxon>
        <taxon>Gobiesocinae</taxon>
        <taxon>Gouania</taxon>
    </lineage>
</organism>
<feature type="region of interest" description="Disordered" evidence="17">
    <location>
        <begin position="705"/>
        <end position="824"/>
    </location>
</feature>
<dbReference type="GO" id="GO:0070161">
    <property type="term" value="C:anchoring junction"/>
    <property type="evidence" value="ECO:0007669"/>
    <property type="project" value="UniProtKB-SubCell"/>
</dbReference>
<protein>
    <recommendedName>
        <fullName evidence="16">Platelet endothelial cell adhesion molecule</fullName>
    </recommendedName>
</protein>
<feature type="compositionally biased region" description="Polar residues" evidence="17">
    <location>
        <begin position="783"/>
        <end position="792"/>
    </location>
</feature>
<keyword evidence="8" id="KW-0677">Repeat</keyword>
<dbReference type="InterPro" id="IPR003599">
    <property type="entry name" value="Ig_sub"/>
</dbReference>
<feature type="compositionally biased region" description="Basic and acidic residues" evidence="17">
    <location>
        <begin position="793"/>
        <end position="814"/>
    </location>
</feature>
<evidence type="ECO:0000256" key="13">
    <source>
        <dbReference type="ARBA" id="ARBA00023157"/>
    </source>
</evidence>
<evidence type="ECO:0000259" key="19">
    <source>
        <dbReference type="PROSITE" id="PS50835"/>
    </source>
</evidence>
<dbReference type="GO" id="GO:0006955">
    <property type="term" value="P:immune response"/>
    <property type="evidence" value="ECO:0007669"/>
    <property type="project" value="TreeGrafter"/>
</dbReference>
<dbReference type="SMART" id="SM00408">
    <property type="entry name" value="IGc2"/>
    <property type="match status" value="1"/>
</dbReference>
<feature type="domain" description="Ig-like" evidence="19">
    <location>
        <begin position="537"/>
        <end position="623"/>
    </location>
</feature>
<dbReference type="GeneID" id="114468679"/>
<keyword evidence="5" id="KW-0597">Phosphoprotein</keyword>
<dbReference type="InterPro" id="IPR050488">
    <property type="entry name" value="Ig_Fc_receptor"/>
</dbReference>
<keyword evidence="15" id="KW-0393">Immunoglobulin domain</keyword>
<reference evidence="20" key="1">
    <citation type="submission" date="2020-06" db="EMBL/GenBank/DDBJ databases">
        <authorList>
            <consortium name="Wellcome Sanger Institute Data Sharing"/>
        </authorList>
    </citation>
    <scope>NUCLEOTIDE SEQUENCE [LARGE SCALE GENOMIC DNA]</scope>
</reference>
<dbReference type="SMART" id="SM00409">
    <property type="entry name" value="IG"/>
    <property type="match status" value="4"/>
</dbReference>
<keyword evidence="12 18" id="KW-0472">Membrane</keyword>
<evidence type="ECO:0000256" key="5">
    <source>
        <dbReference type="ARBA" id="ARBA00022553"/>
    </source>
</evidence>
<evidence type="ECO:0000256" key="9">
    <source>
        <dbReference type="ARBA" id="ARBA00022889"/>
    </source>
</evidence>
<evidence type="ECO:0000256" key="16">
    <source>
        <dbReference type="ARBA" id="ARBA00049765"/>
    </source>
</evidence>
<dbReference type="GO" id="GO:0007166">
    <property type="term" value="P:cell surface receptor signaling pathway"/>
    <property type="evidence" value="ECO:0007669"/>
    <property type="project" value="TreeGrafter"/>
</dbReference>
<keyword evidence="10" id="KW-0965">Cell junction</keyword>
<evidence type="ECO:0000256" key="7">
    <source>
        <dbReference type="ARBA" id="ARBA00022729"/>
    </source>
</evidence>
<keyword evidence="4" id="KW-1003">Cell membrane</keyword>
<evidence type="ECO:0000256" key="3">
    <source>
        <dbReference type="ARBA" id="ARBA00004285"/>
    </source>
</evidence>
<dbReference type="InterPro" id="IPR007110">
    <property type="entry name" value="Ig-like_dom"/>
</dbReference>
<evidence type="ECO:0000256" key="14">
    <source>
        <dbReference type="ARBA" id="ARBA00023180"/>
    </source>
</evidence>
<reference evidence="20" key="2">
    <citation type="submission" date="2025-08" db="UniProtKB">
        <authorList>
            <consortium name="Ensembl"/>
        </authorList>
    </citation>
    <scope>IDENTIFICATION</scope>
</reference>
<dbReference type="Proteomes" id="UP000694680">
    <property type="component" value="Chromosome 8"/>
</dbReference>
<dbReference type="Pfam" id="PF17736">
    <property type="entry name" value="Ig_C17orf99"/>
    <property type="match status" value="1"/>
</dbReference>
<accession>A0A8C5G9K6</accession>
<evidence type="ECO:0000256" key="12">
    <source>
        <dbReference type="ARBA" id="ARBA00023136"/>
    </source>
</evidence>
<feature type="domain" description="Ig-like" evidence="19">
    <location>
        <begin position="343"/>
        <end position="418"/>
    </location>
</feature>
<dbReference type="SUPFAM" id="SSF48726">
    <property type="entry name" value="Immunoglobulin"/>
    <property type="match status" value="3"/>
</dbReference>
<evidence type="ECO:0000256" key="8">
    <source>
        <dbReference type="ARBA" id="ARBA00022737"/>
    </source>
</evidence>
<dbReference type="RefSeq" id="XP_028311509.1">
    <property type="nucleotide sequence ID" value="XM_028455708.1"/>
</dbReference>
<name>A0A8C5G9K6_GOUWI</name>
<keyword evidence="21" id="KW-1185">Reference proteome</keyword>
<keyword evidence="11 18" id="KW-1133">Transmembrane helix</keyword>
<gene>
    <name evidence="20" type="primary">pecam1a</name>
</gene>
<keyword evidence="7" id="KW-0732">Signal</keyword>
<feature type="domain" description="Ig-like" evidence="19">
    <location>
        <begin position="254"/>
        <end position="335"/>
    </location>
</feature>
<dbReference type="Gene3D" id="2.60.40.10">
    <property type="entry name" value="Immunoglobulins"/>
    <property type="match status" value="4"/>
</dbReference>
<evidence type="ECO:0000313" key="21">
    <source>
        <dbReference type="Proteomes" id="UP000694680"/>
    </source>
</evidence>
<dbReference type="InterPro" id="IPR003598">
    <property type="entry name" value="Ig_sub2"/>
</dbReference>
<dbReference type="FunFam" id="2.60.40.10:FF:000357">
    <property type="entry name" value="Fc receptor like 1"/>
    <property type="match status" value="1"/>
</dbReference>
<reference evidence="20" key="3">
    <citation type="submission" date="2025-09" db="UniProtKB">
        <authorList>
            <consortium name="Ensembl"/>
        </authorList>
    </citation>
    <scope>IDENTIFICATION</scope>
</reference>
<dbReference type="GO" id="GO:0045121">
    <property type="term" value="C:membrane raft"/>
    <property type="evidence" value="ECO:0007669"/>
    <property type="project" value="UniProtKB-SubCell"/>
</dbReference>
<sequence length="824" mass="90899">MLRALCSAAAGPSSFSGELLSLRMGSRPSGLLVLLLLPSLLLLWQSARGQSSYIIDTVGLSIIPGSTVLSGMPVTVRCQVSVSHNNIPHLKQKFQLTRDDVLIYSSNTTEDSVEYELNPARAADSGNYECRVTIKDKSKTSIRQKLDVTGLQTPHLSLNNLRPYENEEFVATCSAPEEKGSLIFGFYQRFRSGEPVKMKQLVTNGNSTETTLRLMHIGDSFLFCDYEINLVSGTRRSNKSQEIQVIVKALSITPVMNVLPSTEVFEGDIVEVVCRVVGSPLKNIEVFLTKDRRILKQVGAPALSHQFVAEKGDSGELACKAEWGNVQKENYQTLTVKELFSNPRLTIEPKDLFEGDRFIMTCSVRIYVPEKISNESMRFSYYKDNVKVTSADSYISVGHPYKNGNYTCHAQATSVKHTFIKESQILLVKAKVPVSKPVLSVVGGTLLLGKPFQLRCHSDSGTLPITYTLHISDRMSQQRVVSRPEEEAIFDLSAIFKSSQLDNFVCHAKNSPRKPAVIETGHQLLRSTNIIEPVSEPVLSIYPNVGYVSEGENMTLVCSVQRGSPPINFTWYHTEKRNALHSQTYNKLQASFNIPNVKGEHGGHYYCVSTNQAKETKQSHSIMIGVKLAGWKKGVIGVICILFIVALILVVAFRRRLLQFKRKRSANLSVKSAGTKAERLSLTQAEVNEAANVTPGMMGKSIWSEHVSGSESDDQNPAPEKCEPQYTEVRTPEADPNKAPVKPGTDTVYSEVCTSTQGAPPPPPDTVSVEYAQLNHDIVPQSDLGNHGNNSDGAEHTAEVDHTVNADASNEHSDVGQQQEQRSE</sequence>
<evidence type="ECO:0000256" key="10">
    <source>
        <dbReference type="ARBA" id="ARBA00022949"/>
    </source>
</evidence>
<dbReference type="Pfam" id="PF13895">
    <property type="entry name" value="Ig_2"/>
    <property type="match status" value="1"/>
</dbReference>
<evidence type="ECO:0000256" key="11">
    <source>
        <dbReference type="ARBA" id="ARBA00022989"/>
    </source>
</evidence>
<feature type="transmembrane region" description="Helical" evidence="18">
    <location>
        <begin position="634"/>
        <end position="653"/>
    </location>
</feature>